<dbReference type="AlphaFoldDB" id="A0A8T2RI78"/>
<reference evidence="1 2" key="1">
    <citation type="submission" date="2021-08" db="EMBL/GenBank/DDBJ databases">
        <title>WGS assembly of Ceratopteris richardii.</title>
        <authorList>
            <person name="Marchant D.B."/>
            <person name="Chen G."/>
            <person name="Jenkins J."/>
            <person name="Shu S."/>
            <person name="Leebens-Mack J."/>
            <person name="Grimwood J."/>
            <person name="Schmutz J."/>
            <person name="Soltis P."/>
            <person name="Soltis D."/>
            <person name="Chen Z.-H."/>
        </authorList>
    </citation>
    <scope>NUCLEOTIDE SEQUENCE [LARGE SCALE GENOMIC DNA]</scope>
    <source>
        <strain evidence="1">Whitten #5841</strain>
        <tissue evidence="1">Leaf</tissue>
    </source>
</reference>
<sequence>MQALTCRTRLLNGERHSHRGDSTHIFDSQEPIATRSIDASVDLLNTSAEIVRGMGIAVNRVPRLRFSGATRSNECRRQCDSNEASTSPCDFNCKHPHCNFVKCDNLHQSTAFSSPSCLSRAAPATFSSEVASFKKWEAVFAPFRPLHHPLTQAAL</sequence>
<accession>A0A8T2RI78</accession>
<comment type="caution">
    <text evidence="1">The sequence shown here is derived from an EMBL/GenBank/DDBJ whole genome shotgun (WGS) entry which is preliminary data.</text>
</comment>
<protein>
    <submittedName>
        <fullName evidence="1">Uncharacterized protein</fullName>
    </submittedName>
</protein>
<organism evidence="1 2">
    <name type="scientific">Ceratopteris richardii</name>
    <name type="common">Triangle waterfern</name>
    <dbReference type="NCBI Taxonomy" id="49495"/>
    <lineage>
        <taxon>Eukaryota</taxon>
        <taxon>Viridiplantae</taxon>
        <taxon>Streptophyta</taxon>
        <taxon>Embryophyta</taxon>
        <taxon>Tracheophyta</taxon>
        <taxon>Polypodiopsida</taxon>
        <taxon>Polypodiidae</taxon>
        <taxon>Polypodiales</taxon>
        <taxon>Pteridineae</taxon>
        <taxon>Pteridaceae</taxon>
        <taxon>Parkerioideae</taxon>
        <taxon>Ceratopteris</taxon>
    </lineage>
</organism>
<name>A0A8T2RI78_CERRI</name>
<proteinExistence type="predicted"/>
<gene>
    <name evidence="1" type="ORF">KP509_27G058600</name>
</gene>
<keyword evidence="2" id="KW-1185">Reference proteome</keyword>
<evidence type="ECO:0000313" key="1">
    <source>
        <dbReference type="EMBL" id="KAH7295641.1"/>
    </source>
</evidence>
<evidence type="ECO:0000313" key="2">
    <source>
        <dbReference type="Proteomes" id="UP000825935"/>
    </source>
</evidence>
<dbReference type="EMBL" id="CM035432">
    <property type="protein sequence ID" value="KAH7295641.1"/>
    <property type="molecule type" value="Genomic_DNA"/>
</dbReference>
<dbReference type="Proteomes" id="UP000825935">
    <property type="component" value="Chromosome 27"/>
</dbReference>